<evidence type="ECO:0000259" key="15">
    <source>
        <dbReference type="Pfam" id="PF00593"/>
    </source>
</evidence>
<keyword evidence="2 11" id="KW-0813">Transport</keyword>
<dbReference type="InterPro" id="IPR036942">
    <property type="entry name" value="Beta-barrel_TonB_sf"/>
</dbReference>
<evidence type="ECO:0000256" key="5">
    <source>
        <dbReference type="ARBA" id="ARBA00022692"/>
    </source>
</evidence>
<keyword evidence="8 12" id="KW-0798">TonB box</keyword>
<evidence type="ECO:0000256" key="11">
    <source>
        <dbReference type="PROSITE-ProRule" id="PRU01360"/>
    </source>
</evidence>
<keyword evidence="7" id="KW-0406">Ion transport</keyword>
<evidence type="ECO:0000259" key="16">
    <source>
        <dbReference type="Pfam" id="PF07715"/>
    </source>
</evidence>
<dbReference type="InterPro" id="IPR039426">
    <property type="entry name" value="TonB-dep_rcpt-like"/>
</dbReference>
<comment type="similarity">
    <text evidence="11 12">Belongs to the TonB-dependent receptor family.</text>
</comment>
<dbReference type="CDD" id="cd01347">
    <property type="entry name" value="ligand_gated_channel"/>
    <property type="match status" value="1"/>
</dbReference>
<keyword evidence="4" id="KW-0410">Iron transport</keyword>
<proteinExistence type="inferred from homology"/>
<dbReference type="AlphaFoldDB" id="A0A1A9KLV4"/>
<dbReference type="InterPro" id="IPR037066">
    <property type="entry name" value="Plug_dom_sf"/>
</dbReference>
<evidence type="ECO:0000313" key="18">
    <source>
        <dbReference type="Proteomes" id="UP000077748"/>
    </source>
</evidence>
<dbReference type="GO" id="GO:0006826">
    <property type="term" value="P:iron ion transport"/>
    <property type="evidence" value="ECO:0007669"/>
    <property type="project" value="UniProtKB-KW"/>
</dbReference>
<evidence type="ECO:0000256" key="1">
    <source>
        <dbReference type="ARBA" id="ARBA00004571"/>
    </source>
</evidence>
<evidence type="ECO:0000256" key="7">
    <source>
        <dbReference type="ARBA" id="ARBA00023065"/>
    </source>
</evidence>
<keyword evidence="14" id="KW-0732">Signal</keyword>
<dbReference type="SUPFAM" id="SSF56935">
    <property type="entry name" value="Porins"/>
    <property type="match status" value="1"/>
</dbReference>
<name>A0A1A9KLV4_9PSED</name>
<gene>
    <name evidence="17" type="ORF">A9C11_18340</name>
</gene>
<feature type="signal peptide" evidence="14">
    <location>
        <begin position="1"/>
        <end position="39"/>
    </location>
</feature>
<dbReference type="EMBL" id="CP015878">
    <property type="protein sequence ID" value="ANI18525.1"/>
    <property type="molecule type" value="Genomic_DNA"/>
</dbReference>
<dbReference type="GO" id="GO:0009279">
    <property type="term" value="C:cell outer membrane"/>
    <property type="evidence" value="ECO:0007669"/>
    <property type="project" value="UniProtKB-SubCell"/>
</dbReference>
<comment type="subcellular location">
    <subcellularLocation>
        <location evidence="1 11">Cell outer membrane</location>
        <topology evidence="1 11">Multi-pass membrane protein</topology>
    </subcellularLocation>
</comment>
<keyword evidence="3 11" id="KW-1134">Transmembrane beta strand</keyword>
<keyword evidence="5 11" id="KW-0812">Transmembrane</keyword>
<evidence type="ECO:0000256" key="12">
    <source>
        <dbReference type="RuleBase" id="RU003357"/>
    </source>
</evidence>
<dbReference type="Gene3D" id="2.170.130.10">
    <property type="entry name" value="TonB-dependent receptor, plug domain"/>
    <property type="match status" value="1"/>
</dbReference>
<dbReference type="InterPro" id="IPR000531">
    <property type="entry name" value="Beta-barrel_TonB"/>
</dbReference>
<keyword evidence="9 11" id="KW-0472">Membrane</keyword>
<evidence type="ECO:0000256" key="9">
    <source>
        <dbReference type="ARBA" id="ARBA00023136"/>
    </source>
</evidence>
<dbReference type="Gene3D" id="2.40.170.20">
    <property type="entry name" value="TonB-dependent receptor, beta-barrel domain"/>
    <property type="match status" value="1"/>
</dbReference>
<dbReference type="PROSITE" id="PS52016">
    <property type="entry name" value="TONB_DEPENDENT_REC_3"/>
    <property type="match status" value="1"/>
</dbReference>
<feature type="domain" description="TonB-dependent receptor-like beta-barrel" evidence="15">
    <location>
        <begin position="234"/>
        <end position="685"/>
    </location>
</feature>
<dbReference type="Proteomes" id="UP000077748">
    <property type="component" value="Chromosome"/>
</dbReference>
<evidence type="ECO:0000256" key="6">
    <source>
        <dbReference type="ARBA" id="ARBA00023004"/>
    </source>
</evidence>
<evidence type="ECO:0000256" key="10">
    <source>
        <dbReference type="ARBA" id="ARBA00023237"/>
    </source>
</evidence>
<accession>A0A1A9KLV4</accession>
<organism evidence="17 18">
    <name type="scientific">Pseudomonas citronellolis</name>
    <dbReference type="NCBI Taxonomy" id="53408"/>
    <lineage>
        <taxon>Bacteria</taxon>
        <taxon>Pseudomonadati</taxon>
        <taxon>Pseudomonadota</taxon>
        <taxon>Gammaproteobacteria</taxon>
        <taxon>Pseudomonadales</taxon>
        <taxon>Pseudomonadaceae</taxon>
        <taxon>Pseudomonas</taxon>
    </lineage>
</organism>
<feature type="compositionally biased region" description="Low complexity" evidence="13">
    <location>
        <begin position="296"/>
        <end position="313"/>
    </location>
</feature>
<evidence type="ECO:0000256" key="3">
    <source>
        <dbReference type="ARBA" id="ARBA00022452"/>
    </source>
</evidence>
<dbReference type="InterPro" id="IPR012910">
    <property type="entry name" value="Plug_dom"/>
</dbReference>
<evidence type="ECO:0000313" key="17">
    <source>
        <dbReference type="EMBL" id="ANI18525.1"/>
    </source>
</evidence>
<keyword evidence="6" id="KW-0408">Iron</keyword>
<feature type="region of interest" description="Disordered" evidence="13">
    <location>
        <begin position="287"/>
        <end position="313"/>
    </location>
</feature>
<keyword evidence="10 11" id="KW-0998">Cell outer membrane</keyword>
<dbReference type="Pfam" id="PF07715">
    <property type="entry name" value="Plug"/>
    <property type="match status" value="1"/>
</dbReference>
<evidence type="ECO:0000256" key="4">
    <source>
        <dbReference type="ARBA" id="ARBA00022496"/>
    </source>
</evidence>
<feature type="chain" id="PRO_5008391893" evidence="14">
    <location>
        <begin position="40"/>
        <end position="724"/>
    </location>
</feature>
<evidence type="ECO:0000256" key="2">
    <source>
        <dbReference type="ARBA" id="ARBA00022448"/>
    </source>
</evidence>
<protein>
    <submittedName>
        <fullName evidence="17">Ligand-gated channel</fullName>
    </submittedName>
</protein>
<sequence>MVNYSGGEWGKLALAIRRATFWSASFGSAVLLVGTQAMAETAGSDASDSSKQNSGTRLQTVVVQAQKETPVEAARSQLADVPGGVSVVDSEQLSRGRTANLQDTLAYQPGVFVQSTGGNDAAKISIRGSGANTSPGYFREGIKFLFDGLPLTGPGGTPYEFLNGSGVNYTEILRGANAFQYGALTLGGAVNFVNQTGYTAPGTRLRVEAGSYGYQKEVLSAGGVAGGFDYYANVDNYRNDGYRDYSLSKSQGVVLNLGYRFNPKLETRLLVRYRDEYHNDPSAITLRQLKHDPDKASPTAASSGAGSRRPGSTWVGSKTTYTFDDDSRLDVGLVYYDYPHNNSPDSPTNPSYWDWHDLSFVLNYARSDQWFGHESRSSAAFTSTEHIKGGVDSTRADKQPVKVVDYGSSFDHVFSFGNDLELTEDLWLTTGLSFINVRRSTDIKYVNTSNTSGYPSKDTYENWSAAPRIGLRYQLTPDLQLFGNFSRSIDPPASWQYSNSAAATPFVKPLVEQKANTLEVGIKGSHGIFDGSLALYRSWIRDELLNVQIIPATATTAAVTSAFNAGSPTIHQGVEAGLNTLLWENSVGEKISWRQAYTYNDFYYRHDDTFGDNQLPGIPKHVYQGELQYQHPSGFYGGVNVTSASRTAVDYANSFYAPSYTIFGAGVGYEAPKKDWKVSLDLKNLANEKYVTAVAPQYDAKGKDVAALYPGDGIGAYVGLELRY</sequence>
<dbReference type="Pfam" id="PF00593">
    <property type="entry name" value="TonB_dep_Rec_b-barrel"/>
    <property type="match status" value="1"/>
</dbReference>
<evidence type="ECO:0000256" key="13">
    <source>
        <dbReference type="SAM" id="MobiDB-lite"/>
    </source>
</evidence>
<dbReference type="PANTHER" id="PTHR32552:SF81">
    <property type="entry name" value="TONB-DEPENDENT OUTER MEMBRANE RECEPTOR"/>
    <property type="match status" value="1"/>
</dbReference>
<evidence type="ECO:0000256" key="14">
    <source>
        <dbReference type="SAM" id="SignalP"/>
    </source>
</evidence>
<dbReference type="PANTHER" id="PTHR32552">
    <property type="entry name" value="FERRICHROME IRON RECEPTOR-RELATED"/>
    <property type="match status" value="1"/>
</dbReference>
<reference evidence="17 18" key="1">
    <citation type="submission" date="2016-05" db="EMBL/GenBank/DDBJ databases">
        <title>Genome Sequence of Pseudomonas citronellolis Strain SJTE-3, an Estrogens and Persistent Organic Pollutants degradation strain.</title>
        <authorList>
            <person name="Liang R."/>
        </authorList>
    </citation>
    <scope>NUCLEOTIDE SEQUENCE [LARGE SCALE GENOMIC DNA]</scope>
    <source>
        <strain evidence="17 18">SJTE-3</strain>
    </source>
</reference>
<evidence type="ECO:0000256" key="8">
    <source>
        <dbReference type="ARBA" id="ARBA00023077"/>
    </source>
</evidence>
<feature type="domain" description="TonB-dependent receptor plug" evidence="16">
    <location>
        <begin position="78"/>
        <end position="189"/>
    </location>
</feature>